<reference evidence="3" key="1">
    <citation type="submission" date="2021-01" db="EMBL/GenBank/DDBJ databases">
        <authorList>
            <person name="Corre E."/>
            <person name="Pelletier E."/>
            <person name="Niang G."/>
            <person name="Scheremetjew M."/>
            <person name="Finn R."/>
            <person name="Kale V."/>
            <person name="Holt S."/>
            <person name="Cochrane G."/>
            <person name="Meng A."/>
            <person name="Brown T."/>
            <person name="Cohen L."/>
        </authorList>
    </citation>
    <scope>NUCLEOTIDE SEQUENCE</scope>
    <source>
        <strain evidence="3">Pop2</strain>
    </source>
</reference>
<keyword evidence="1" id="KW-0472">Membrane</keyword>
<proteinExistence type="predicted"/>
<protein>
    <submittedName>
        <fullName evidence="3">Uncharacterized protein</fullName>
    </submittedName>
</protein>
<sequence>MTTRSIPPTPRDGFFANQLDNFIGPGATTSELILQFGASLVIGLLCFWVKQENDALSEEPSNWKLNAIVIALGMDMIGGVVTNSTSAAKRWYHREGQGYVQHMTFISIHAMQIAAVAFLFCPREDRQWFYFLAVYGPLLVSSVVVLSVPLYLQRPVAMSLVSAAIPLSMSKVLPETPGMEWFIPLLFLKLLVSHLTVETSFQPGEVWHTDKKEDKQL</sequence>
<feature type="transmembrane region" description="Helical" evidence="1">
    <location>
        <begin position="128"/>
        <end position="152"/>
    </location>
</feature>
<feature type="transmembrane region" description="Helical" evidence="1">
    <location>
        <begin position="61"/>
        <end position="82"/>
    </location>
</feature>
<gene>
    <name evidence="2" type="ORF">DBRI1063_LOCUS9881</name>
    <name evidence="3" type="ORF">DBRI1063_LOCUS9882</name>
</gene>
<organism evidence="3">
    <name type="scientific">Ditylum brightwellii</name>
    <dbReference type="NCBI Taxonomy" id="49249"/>
    <lineage>
        <taxon>Eukaryota</taxon>
        <taxon>Sar</taxon>
        <taxon>Stramenopiles</taxon>
        <taxon>Ochrophyta</taxon>
        <taxon>Bacillariophyta</taxon>
        <taxon>Mediophyceae</taxon>
        <taxon>Lithodesmiophycidae</taxon>
        <taxon>Lithodesmiales</taxon>
        <taxon>Lithodesmiaceae</taxon>
        <taxon>Ditylum</taxon>
    </lineage>
</organism>
<dbReference type="AlphaFoldDB" id="A0A6S9FR03"/>
<feature type="transmembrane region" description="Helical" evidence="1">
    <location>
        <begin position="32"/>
        <end position="49"/>
    </location>
</feature>
<evidence type="ECO:0000313" key="3">
    <source>
        <dbReference type="EMBL" id="CAD9327785.1"/>
    </source>
</evidence>
<keyword evidence="1" id="KW-0812">Transmembrane</keyword>
<evidence type="ECO:0000256" key="1">
    <source>
        <dbReference type="SAM" id="Phobius"/>
    </source>
</evidence>
<name>A0A6S9FR03_9STRA</name>
<accession>A0A6S9FR03</accession>
<feature type="transmembrane region" description="Helical" evidence="1">
    <location>
        <begin position="102"/>
        <end position="121"/>
    </location>
</feature>
<evidence type="ECO:0000313" key="2">
    <source>
        <dbReference type="EMBL" id="CAD9327783.1"/>
    </source>
</evidence>
<keyword evidence="1" id="KW-1133">Transmembrane helix</keyword>
<dbReference type="EMBL" id="HBGN01015388">
    <property type="protein sequence ID" value="CAD9327785.1"/>
    <property type="molecule type" value="Transcribed_RNA"/>
</dbReference>
<dbReference type="EMBL" id="HBGN01015387">
    <property type="protein sequence ID" value="CAD9327783.1"/>
    <property type="molecule type" value="Transcribed_RNA"/>
</dbReference>